<feature type="domain" description="NodB homology" evidence="1">
    <location>
        <begin position="73"/>
        <end position="259"/>
    </location>
</feature>
<dbReference type="PROSITE" id="PS51677">
    <property type="entry name" value="NODB"/>
    <property type="match status" value="1"/>
</dbReference>
<dbReference type="PANTHER" id="PTHR10587:SF137">
    <property type="entry name" value="4-DEOXY-4-FORMAMIDO-L-ARABINOSE-PHOSPHOUNDECAPRENOL DEFORMYLASE ARND-RELATED"/>
    <property type="match status" value="1"/>
</dbReference>
<dbReference type="InterPro" id="IPR050248">
    <property type="entry name" value="Polysacc_deacetylase_ArnD"/>
</dbReference>
<sequence length="279" mass="30129">MRVPWKPAPALQASAWLHLLGLGAVAALPQSWPAWLGVLLANHAALAGVGLWPRSQGLGPNLTRLPPQAAARGEVALTFDDGPHPEVTPRVLDLLDEARMRATFFCVGERVRRHAALAREMTRRGHVIENHTETHPHAFSVYGWRRMSRQVAQAQASIGSVTGRAPQFFRAVAGLRNPLLDPILHRQGLLLASWTRRGYDTRCADAGVVTARLTRGLAAGDVLLLHDGNSALAPDGQPVVLAVLPRLLQALRGQRLRSVPLNEAFKGGEAVCPLDKVAA</sequence>
<dbReference type="PANTHER" id="PTHR10587">
    <property type="entry name" value="GLYCOSYL TRANSFERASE-RELATED"/>
    <property type="match status" value="1"/>
</dbReference>
<keyword evidence="3" id="KW-1185">Reference proteome</keyword>
<reference evidence="2 3" key="1">
    <citation type="submission" date="2023-04" db="EMBL/GenBank/DDBJ databases">
        <title>Ottowia paracancer sp. nov., isolated from human stomach.</title>
        <authorList>
            <person name="Song Y."/>
        </authorList>
    </citation>
    <scope>NUCLEOTIDE SEQUENCE [LARGE SCALE GENOMIC DNA]</scope>
    <source>
        <strain evidence="2 3">10c7w1</strain>
    </source>
</reference>
<dbReference type="InterPro" id="IPR011330">
    <property type="entry name" value="Glyco_hydro/deAcase_b/a-brl"/>
</dbReference>
<dbReference type="Gene3D" id="3.20.20.370">
    <property type="entry name" value="Glycoside hydrolase/deacetylase"/>
    <property type="match status" value="1"/>
</dbReference>
<dbReference type="CDD" id="cd10917">
    <property type="entry name" value="CE4_NodB_like_6s_7s"/>
    <property type="match status" value="1"/>
</dbReference>
<proteinExistence type="predicted"/>
<dbReference type="GO" id="GO:0005975">
    <property type="term" value="P:carbohydrate metabolic process"/>
    <property type="evidence" value="ECO:0007669"/>
    <property type="project" value="InterPro"/>
</dbReference>
<dbReference type="Pfam" id="PF01522">
    <property type="entry name" value="Polysacc_deac_1"/>
    <property type="match status" value="1"/>
</dbReference>
<name>A0AAW6RN72_9BURK</name>
<evidence type="ECO:0000313" key="2">
    <source>
        <dbReference type="EMBL" id="MDG9700493.1"/>
    </source>
</evidence>
<dbReference type="Proteomes" id="UP001237156">
    <property type="component" value="Unassembled WGS sequence"/>
</dbReference>
<gene>
    <name evidence="2" type="ORF">QB898_12375</name>
</gene>
<dbReference type="SUPFAM" id="SSF88713">
    <property type="entry name" value="Glycoside hydrolase/deacetylase"/>
    <property type="match status" value="1"/>
</dbReference>
<organism evidence="2 3">
    <name type="scientific">Ottowia cancrivicina</name>
    <dbReference type="NCBI Taxonomy" id="3040346"/>
    <lineage>
        <taxon>Bacteria</taxon>
        <taxon>Pseudomonadati</taxon>
        <taxon>Pseudomonadota</taxon>
        <taxon>Betaproteobacteria</taxon>
        <taxon>Burkholderiales</taxon>
        <taxon>Comamonadaceae</taxon>
        <taxon>Ottowia</taxon>
    </lineage>
</organism>
<accession>A0AAW6RN72</accession>
<dbReference type="EC" id="3.-.-.-" evidence="2"/>
<dbReference type="EMBL" id="JARVII010000038">
    <property type="protein sequence ID" value="MDG9700493.1"/>
    <property type="molecule type" value="Genomic_DNA"/>
</dbReference>
<dbReference type="RefSeq" id="WP_279525198.1">
    <property type="nucleotide sequence ID" value="NZ_JARVII010000038.1"/>
</dbReference>
<dbReference type="GO" id="GO:0016810">
    <property type="term" value="F:hydrolase activity, acting on carbon-nitrogen (but not peptide) bonds"/>
    <property type="evidence" value="ECO:0007669"/>
    <property type="project" value="InterPro"/>
</dbReference>
<dbReference type="InterPro" id="IPR002509">
    <property type="entry name" value="NODB_dom"/>
</dbReference>
<keyword evidence="2" id="KW-0378">Hydrolase</keyword>
<evidence type="ECO:0000259" key="1">
    <source>
        <dbReference type="PROSITE" id="PS51677"/>
    </source>
</evidence>
<comment type="caution">
    <text evidence="2">The sequence shown here is derived from an EMBL/GenBank/DDBJ whole genome shotgun (WGS) entry which is preliminary data.</text>
</comment>
<evidence type="ECO:0000313" key="3">
    <source>
        <dbReference type="Proteomes" id="UP001237156"/>
    </source>
</evidence>
<dbReference type="AlphaFoldDB" id="A0AAW6RN72"/>
<protein>
    <submittedName>
        <fullName evidence="2">Polysaccharide deacetylase family protein</fullName>
        <ecNumber evidence="2">3.-.-.-</ecNumber>
    </submittedName>
</protein>